<proteinExistence type="predicted"/>
<accession>A0A233V2X0</accession>
<feature type="transmembrane region" description="Helical" evidence="1">
    <location>
        <begin position="53"/>
        <end position="72"/>
    </location>
</feature>
<keyword evidence="1" id="KW-1133">Transmembrane helix</keyword>
<protein>
    <submittedName>
        <fullName evidence="2">Uncharacterized protein</fullName>
    </submittedName>
</protein>
<evidence type="ECO:0000256" key="1">
    <source>
        <dbReference type="SAM" id="Phobius"/>
    </source>
</evidence>
<dbReference type="RefSeq" id="WP_094206310.1">
    <property type="nucleotide sequence ID" value="NZ_NDYC01000040.1"/>
</dbReference>
<evidence type="ECO:0000313" key="2">
    <source>
        <dbReference type="EMBL" id="OXZ26693.1"/>
    </source>
</evidence>
<feature type="transmembrane region" description="Helical" evidence="1">
    <location>
        <begin position="6"/>
        <end position="22"/>
    </location>
</feature>
<reference evidence="3" key="1">
    <citation type="submission" date="2017-04" db="EMBL/GenBank/DDBJ databases">
        <title>Finegoldia magna isolated from orthopedic joint implant-associated infections.</title>
        <authorList>
            <person name="Bjorklund S."/>
            <person name="Bruggemann H."/>
            <person name="Jensen A."/>
            <person name="Hellmark B."/>
            <person name="Soderquist B."/>
        </authorList>
    </citation>
    <scope>NUCLEOTIDE SEQUENCE [LARGE SCALE GENOMIC DNA]</scope>
    <source>
        <strain evidence="3">CCUG 54800</strain>
    </source>
</reference>
<feature type="transmembrane region" description="Helical" evidence="1">
    <location>
        <begin position="29"/>
        <end position="47"/>
    </location>
</feature>
<feature type="transmembrane region" description="Helical" evidence="1">
    <location>
        <begin position="128"/>
        <end position="147"/>
    </location>
</feature>
<organism evidence="2 3">
    <name type="scientific">Finegoldia magna</name>
    <name type="common">Peptostreptococcus magnus</name>
    <dbReference type="NCBI Taxonomy" id="1260"/>
    <lineage>
        <taxon>Bacteria</taxon>
        <taxon>Bacillati</taxon>
        <taxon>Bacillota</taxon>
        <taxon>Tissierellia</taxon>
        <taxon>Tissierellales</taxon>
        <taxon>Peptoniphilaceae</taxon>
        <taxon>Finegoldia</taxon>
    </lineage>
</organism>
<evidence type="ECO:0000313" key="3">
    <source>
        <dbReference type="Proteomes" id="UP000215413"/>
    </source>
</evidence>
<dbReference type="EMBL" id="NDYC01000040">
    <property type="protein sequence ID" value="OXZ26693.1"/>
    <property type="molecule type" value="Genomic_DNA"/>
</dbReference>
<dbReference type="Proteomes" id="UP000215413">
    <property type="component" value="Unassembled WGS sequence"/>
</dbReference>
<comment type="caution">
    <text evidence="2">The sequence shown here is derived from an EMBL/GenBank/DDBJ whole genome shotgun (WGS) entry which is preliminary data.</text>
</comment>
<dbReference type="AlphaFoldDB" id="A0A233V2X0"/>
<keyword evidence="1" id="KW-0812">Transmembrane</keyword>
<sequence>MGIFIAGYFLLILSGIVFYYLITTYSVKISAFLIDFIVVGLGFYISLKDKLDNKLAIPLSITAVIIYGILLVLINRKLPKVSRFLNYIIAFIGSSVALWLALDFITNTLAAFKIIGQTYHQLPITKNMMINSFIHYLIVFLISIPVFKGRMKFILGGNYE</sequence>
<name>A0A233V2X0_FINMA</name>
<gene>
    <name evidence="2" type="ORF">B9N49_08345</name>
</gene>
<keyword evidence="1" id="KW-0472">Membrane</keyword>
<feature type="transmembrane region" description="Helical" evidence="1">
    <location>
        <begin position="84"/>
        <end position="102"/>
    </location>
</feature>